<comment type="caution">
    <text evidence="2">The sequence shown here is derived from an EMBL/GenBank/DDBJ whole genome shotgun (WGS) entry which is preliminary data.</text>
</comment>
<evidence type="ECO:0000313" key="3">
    <source>
        <dbReference type="Proteomes" id="UP001626550"/>
    </source>
</evidence>
<name>A0ABD2PN77_9PLAT</name>
<sequence>MYALASDGFQPPVPQSGMDDGVAGSSSSFNSLASIGVYSMGMSENAVNVWYSAVAPKYSRMIDWLDGNSLLRCSTWPRSYAVAKKQEDYFTFSLRMEVTNRMNHDECLICWAWL</sequence>
<accession>A0ABD2PN77</accession>
<proteinExistence type="predicted"/>
<evidence type="ECO:0000256" key="1">
    <source>
        <dbReference type="SAM" id="MobiDB-lite"/>
    </source>
</evidence>
<dbReference type="AlphaFoldDB" id="A0ABD2PN77"/>
<dbReference type="Proteomes" id="UP001626550">
    <property type="component" value="Unassembled WGS sequence"/>
</dbReference>
<gene>
    <name evidence="2" type="ORF">Ciccas_012741</name>
</gene>
<dbReference type="EMBL" id="JBJKFK010004780">
    <property type="protein sequence ID" value="KAL3308724.1"/>
    <property type="molecule type" value="Genomic_DNA"/>
</dbReference>
<feature type="region of interest" description="Disordered" evidence="1">
    <location>
        <begin position="1"/>
        <end position="24"/>
    </location>
</feature>
<organism evidence="2 3">
    <name type="scientific">Cichlidogyrus casuarinus</name>
    <dbReference type="NCBI Taxonomy" id="1844966"/>
    <lineage>
        <taxon>Eukaryota</taxon>
        <taxon>Metazoa</taxon>
        <taxon>Spiralia</taxon>
        <taxon>Lophotrochozoa</taxon>
        <taxon>Platyhelminthes</taxon>
        <taxon>Monogenea</taxon>
        <taxon>Monopisthocotylea</taxon>
        <taxon>Dactylogyridea</taxon>
        <taxon>Ancyrocephalidae</taxon>
        <taxon>Cichlidogyrus</taxon>
    </lineage>
</organism>
<keyword evidence="3" id="KW-1185">Reference proteome</keyword>
<evidence type="ECO:0000313" key="2">
    <source>
        <dbReference type="EMBL" id="KAL3308724.1"/>
    </source>
</evidence>
<protein>
    <submittedName>
        <fullName evidence="2">Uncharacterized protein</fullName>
    </submittedName>
</protein>
<reference evidence="2 3" key="1">
    <citation type="submission" date="2024-11" db="EMBL/GenBank/DDBJ databases">
        <title>Adaptive evolution of stress response genes in parasites aligns with host niche diversity.</title>
        <authorList>
            <person name="Hahn C."/>
            <person name="Resl P."/>
        </authorList>
    </citation>
    <scope>NUCLEOTIDE SEQUENCE [LARGE SCALE GENOMIC DNA]</scope>
    <source>
        <strain evidence="2">EGGRZ-B1_66</strain>
        <tissue evidence="2">Body</tissue>
    </source>
</reference>